<dbReference type="InterPro" id="IPR007858">
    <property type="entry name" value="Dpy-30_motif"/>
</dbReference>
<proteinExistence type="predicted"/>
<feature type="compositionally biased region" description="Basic and acidic residues" evidence="1">
    <location>
        <begin position="166"/>
        <end position="181"/>
    </location>
</feature>
<feature type="compositionally biased region" description="Basic and acidic residues" evidence="1">
    <location>
        <begin position="428"/>
        <end position="459"/>
    </location>
</feature>
<feature type="compositionally biased region" description="Acidic residues" evidence="1">
    <location>
        <begin position="300"/>
        <end position="313"/>
    </location>
</feature>
<dbReference type="AlphaFoldDB" id="U6G6C4"/>
<feature type="region of interest" description="Disordered" evidence="1">
    <location>
        <begin position="421"/>
        <end position="488"/>
    </location>
</feature>
<dbReference type="EMBL" id="HG691098">
    <property type="protein sequence ID" value="CDI75725.1"/>
    <property type="molecule type" value="Genomic_DNA"/>
</dbReference>
<keyword evidence="3" id="KW-1185">Reference proteome</keyword>
<dbReference type="Pfam" id="PF05186">
    <property type="entry name" value="Dpy-30"/>
    <property type="match status" value="1"/>
</dbReference>
<feature type="region of interest" description="Disordered" evidence="1">
    <location>
        <begin position="166"/>
        <end position="187"/>
    </location>
</feature>
<dbReference type="Gene3D" id="1.20.890.10">
    <property type="entry name" value="cAMP-dependent protein kinase regulatory subunit, dimerization-anchoring domain"/>
    <property type="match status" value="1"/>
</dbReference>
<evidence type="ECO:0000256" key="1">
    <source>
        <dbReference type="SAM" id="MobiDB-lite"/>
    </source>
</evidence>
<protein>
    <submittedName>
        <fullName evidence="2">Uncharacterized protein</fullName>
    </submittedName>
</protein>
<dbReference type="OrthoDB" id="432281at2759"/>
<feature type="region of interest" description="Disordered" evidence="1">
    <location>
        <begin position="267"/>
        <end position="325"/>
    </location>
</feature>
<organism evidence="2 3">
    <name type="scientific">Eimeria praecox</name>
    <dbReference type="NCBI Taxonomy" id="51316"/>
    <lineage>
        <taxon>Eukaryota</taxon>
        <taxon>Sar</taxon>
        <taxon>Alveolata</taxon>
        <taxon>Apicomplexa</taxon>
        <taxon>Conoidasida</taxon>
        <taxon>Coccidia</taxon>
        <taxon>Eucoccidiorida</taxon>
        <taxon>Eimeriorina</taxon>
        <taxon>Eimeriidae</taxon>
        <taxon>Eimeria</taxon>
    </lineage>
</organism>
<name>U6G6C4_9EIME</name>
<reference evidence="2" key="1">
    <citation type="submission" date="2013-10" db="EMBL/GenBank/DDBJ databases">
        <title>Genomic analysis of the causative agents of coccidiosis in chickens.</title>
        <authorList>
            <person name="Reid A.J."/>
            <person name="Blake D."/>
            <person name="Billington K."/>
            <person name="Browne H."/>
            <person name="Dunn M."/>
            <person name="Hung S."/>
            <person name="Kawahara F."/>
            <person name="Miranda-Saavedra D."/>
            <person name="Mourier T."/>
            <person name="Nagra H."/>
            <person name="Otto T.D."/>
            <person name="Rawlings N."/>
            <person name="Sanchez A."/>
            <person name="Sanders M."/>
            <person name="Subramaniam C."/>
            <person name="Tay Y."/>
            <person name="Dear P."/>
            <person name="Doerig C."/>
            <person name="Gruber A."/>
            <person name="Parkinson J."/>
            <person name="Shirley M."/>
            <person name="Wan K.L."/>
            <person name="Berriman M."/>
            <person name="Tomley F."/>
            <person name="Pain A."/>
        </authorList>
    </citation>
    <scope>NUCLEOTIDE SEQUENCE [LARGE SCALE GENOMIC DNA]</scope>
    <source>
        <strain evidence="2">Houghton</strain>
    </source>
</reference>
<accession>U6G6C4</accession>
<reference evidence="2" key="2">
    <citation type="submission" date="2013-10" db="EMBL/GenBank/DDBJ databases">
        <authorList>
            <person name="Aslett M."/>
        </authorList>
    </citation>
    <scope>NUCLEOTIDE SEQUENCE [LARGE SCALE GENOMIC DNA]</scope>
    <source>
        <strain evidence="2">Houghton</strain>
    </source>
</reference>
<dbReference type="Proteomes" id="UP000018201">
    <property type="component" value="Unassembled WGS sequence"/>
</dbReference>
<dbReference type="VEuPathDB" id="ToxoDB:EPH_0027790"/>
<gene>
    <name evidence="2" type="ORF">EPH_0027790</name>
</gene>
<evidence type="ECO:0000313" key="3">
    <source>
        <dbReference type="Proteomes" id="UP000018201"/>
    </source>
</evidence>
<evidence type="ECO:0000313" key="2">
    <source>
        <dbReference type="EMBL" id="CDI75725.1"/>
    </source>
</evidence>
<sequence length="681" mass="75521">MVSIDGAPEKVQDACWTGTAEGIATYLQETVATTLAEGIAATIKAQPEDPPIFLSRWLLKYVEEQQKQLKLQLRSLSVSEDEVIEALRGVEWVEEETLVKVLNHLKGKLGATGVYLAKYEEQVGSKEEDPTPVLRYIAANDSHSYMLNYCLHEEEGLTWDLLQDDESNKEREGPSNDSKEEGSEDEEALFAEVVEDRRASCKIAGANIGRAVTRKSLIVEEVLDNPRIHFFGLTRPGSYIAVSMELNEVANADSVMALFNWMKETQAREAASSPSQEQEDTGSSAGGESGLAPAHSEGLDGTEGESNEEEDTLDETHTPLAPPELRSSRAKYVLCADSLGQETSLGQEALGCLRLFAEEIGTTIVRTQRETVERQAAELLNSSEQKILQEQLSELQQNCSLKVQALQEQRQSEALQLLDEQEAEEMAEAERQRHEQQLRKKENAEAGKTEEEMELRKEGEDEGDGLAGADSLSNQGESDTDGKSEEEIFVPPPLSRKCVLEAIAAHAALEAFNEEVLTPFKQNIALSRQYIADTSTLVSAAAACALLLGYEAKTLKLNSVGKEGLWNWNRLRQLLTPAFGDAMMAFDPKAPRHYKDKENGLHFIMEMLNAEFQSEEEQSQKPLESLLSSWVTCAVNARKTELVLQREKLRRAASMQHAPPPEISALIELDPDFECIEDSEF</sequence>